<dbReference type="Gene3D" id="2.40.50.90">
    <property type="match status" value="1"/>
</dbReference>
<dbReference type="SUPFAM" id="SSF50199">
    <property type="entry name" value="Staphylococcal nuclease"/>
    <property type="match status" value="1"/>
</dbReference>
<dbReference type="OrthoDB" id="9805504at2"/>
<dbReference type="PROSITE" id="PS50830">
    <property type="entry name" value="TNASE_3"/>
    <property type="match status" value="1"/>
</dbReference>
<name>A0A147GWJ0_9BURK</name>
<protein>
    <recommendedName>
        <fullName evidence="4">TNase-like domain-containing protein</fullName>
    </recommendedName>
</protein>
<evidence type="ECO:0000259" key="4">
    <source>
        <dbReference type="PROSITE" id="PS50830"/>
    </source>
</evidence>
<reference evidence="5 6" key="1">
    <citation type="journal article" date="2016" name="Front. Microbiol.">
        <title>Genomic Resource of Rice Seed Associated Bacteria.</title>
        <authorList>
            <person name="Midha S."/>
            <person name="Bansal K."/>
            <person name="Sharma S."/>
            <person name="Kumar N."/>
            <person name="Patil P.P."/>
            <person name="Chaudhry V."/>
            <person name="Patil P.B."/>
        </authorList>
    </citation>
    <scope>NUCLEOTIDE SEQUENCE [LARGE SCALE GENOMIC DNA]</scope>
    <source>
        <strain evidence="5 6">NS331</strain>
    </source>
</reference>
<dbReference type="PATRIC" id="fig|433924.3.peg.4167"/>
<dbReference type="PANTHER" id="PTHR12302:SF3">
    <property type="entry name" value="SERINE_THREONINE-PROTEIN KINASE 31"/>
    <property type="match status" value="1"/>
</dbReference>
<sequence length="167" mass="18445">MASTLLLCLVTAVFDGDTLQADCDGTGPLAVRLHAVDAPEAGQPHGRSARRLLAQLALHREVELHCVDQDRYGRQVCAVKVPPQDMPDAAPSLDAGEALLDAGLAWWYRQYARRQTAAERRRYAAAEAGARRARRGLWQDALAEPPWQWRHEHLPHGHADAPAPDRP</sequence>
<proteinExistence type="predicted"/>
<evidence type="ECO:0000256" key="3">
    <source>
        <dbReference type="ARBA" id="ARBA00022801"/>
    </source>
</evidence>
<dbReference type="EMBL" id="LDSL01000064">
    <property type="protein sequence ID" value="KTT21923.1"/>
    <property type="molecule type" value="Genomic_DNA"/>
</dbReference>
<keyword evidence="1" id="KW-0540">Nuclease</keyword>
<comment type="caution">
    <text evidence="5">The sequence shown here is derived from an EMBL/GenBank/DDBJ whole genome shotgun (WGS) entry which is preliminary data.</text>
</comment>
<dbReference type="GO" id="GO:0004519">
    <property type="term" value="F:endonuclease activity"/>
    <property type="evidence" value="ECO:0007669"/>
    <property type="project" value="UniProtKB-KW"/>
</dbReference>
<dbReference type="PANTHER" id="PTHR12302">
    <property type="entry name" value="EBNA2 BINDING PROTEIN P100"/>
    <property type="match status" value="1"/>
</dbReference>
<dbReference type="GO" id="GO:0016787">
    <property type="term" value="F:hydrolase activity"/>
    <property type="evidence" value="ECO:0007669"/>
    <property type="project" value="UniProtKB-KW"/>
</dbReference>
<organism evidence="5 6">
    <name type="scientific">Pseudacidovorax intermedius</name>
    <dbReference type="NCBI Taxonomy" id="433924"/>
    <lineage>
        <taxon>Bacteria</taxon>
        <taxon>Pseudomonadati</taxon>
        <taxon>Pseudomonadota</taxon>
        <taxon>Betaproteobacteria</taxon>
        <taxon>Burkholderiales</taxon>
        <taxon>Comamonadaceae</taxon>
        <taxon>Pseudacidovorax</taxon>
    </lineage>
</organism>
<evidence type="ECO:0000313" key="6">
    <source>
        <dbReference type="Proteomes" id="UP000072741"/>
    </source>
</evidence>
<dbReference type="AlphaFoldDB" id="A0A147GWJ0"/>
<gene>
    <name evidence="5" type="ORF">NS331_10805</name>
</gene>
<keyword evidence="6" id="KW-1185">Reference proteome</keyword>
<dbReference type="SMART" id="SM00318">
    <property type="entry name" value="SNc"/>
    <property type="match status" value="1"/>
</dbReference>
<dbReference type="InterPro" id="IPR016071">
    <property type="entry name" value="Staphylococal_nuclease_OB-fold"/>
</dbReference>
<evidence type="ECO:0000313" key="5">
    <source>
        <dbReference type="EMBL" id="KTT21923.1"/>
    </source>
</evidence>
<dbReference type="Pfam" id="PF00565">
    <property type="entry name" value="SNase"/>
    <property type="match status" value="1"/>
</dbReference>
<feature type="domain" description="TNase-like" evidence="4">
    <location>
        <begin position="10"/>
        <end position="140"/>
    </location>
</feature>
<accession>A0A147GWJ0</accession>
<dbReference type="Proteomes" id="UP000072741">
    <property type="component" value="Unassembled WGS sequence"/>
</dbReference>
<evidence type="ECO:0000256" key="1">
    <source>
        <dbReference type="ARBA" id="ARBA00022722"/>
    </source>
</evidence>
<dbReference type="InterPro" id="IPR035437">
    <property type="entry name" value="SNase_OB-fold_sf"/>
</dbReference>
<keyword evidence="3" id="KW-0378">Hydrolase</keyword>
<keyword evidence="2" id="KW-0255">Endonuclease</keyword>
<evidence type="ECO:0000256" key="2">
    <source>
        <dbReference type="ARBA" id="ARBA00022759"/>
    </source>
</evidence>